<evidence type="ECO:0000313" key="5">
    <source>
        <dbReference type="EMBL" id="MCQ5153673.1"/>
    </source>
</evidence>
<dbReference type="RefSeq" id="WP_256322281.1">
    <property type="nucleotide sequence ID" value="NZ_JANGCN010000023.1"/>
</dbReference>
<accession>A0AAW5KRY3</accession>
<evidence type="ECO:0000259" key="4">
    <source>
        <dbReference type="PROSITE" id="PS01124"/>
    </source>
</evidence>
<sequence>MILLIYNNMNMELIFLFFADYPILGNEKSLPLYLQNMGHHHCQDHLIRPEGYHYDQILYCTKGSGTLIFENKAIPIPHDTAIFIPAETPHEYYPEEDIWDIHWIVPCGYAAKDILTQFGLTELKTFHLSDTKMLEHIFRKMHNALRTDSIFGNYKASGYLYDFLMEFYRLIAYKDPATSVSSALMKALDYINYNYFSPITMDELCNVSGVTKQHLCLLFRKKLSMRPMEYIAKRRIQEAKALLTGTEKSIEQVAEETGFCSESYFCKLFKRYEGMTPSAFRQIK</sequence>
<proteinExistence type="predicted"/>
<comment type="caution">
    <text evidence="5">The sequence shown here is derived from an EMBL/GenBank/DDBJ whole genome shotgun (WGS) entry which is preliminary data.</text>
</comment>
<dbReference type="PROSITE" id="PS00041">
    <property type="entry name" value="HTH_ARAC_FAMILY_1"/>
    <property type="match status" value="1"/>
</dbReference>
<dbReference type="SUPFAM" id="SSF51215">
    <property type="entry name" value="Regulatory protein AraC"/>
    <property type="match status" value="1"/>
</dbReference>
<dbReference type="GO" id="GO:0043565">
    <property type="term" value="F:sequence-specific DNA binding"/>
    <property type="evidence" value="ECO:0007669"/>
    <property type="project" value="InterPro"/>
</dbReference>
<keyword evidence="1" id="KW-0805">Transcription regulation</keyword>
<dbReference type="Gene3D" id="2.60.120.10">
    <property type="entry name" value="Jelly Rolls"/>
    <property type="match status" value="1"/>
</dbReference>
<gene>
    <name evidence="5" type="ORF">NE632_10200</name>
</gene>
<evidence type="ECO:0000313" key="6">
    <source>
        <dbReference type="Proteomes" id="UP001206236"/>
    </source>
</evidence>
<dbReference type="PANTHER" id="PTHR43280:SF28">
    <property type="entry name" value="HTH-TYPE TRANSCRIPTIONAL ACTIVATOR RHAS"/>
    <property type="match status" value="1"/>
</dbReference>
<dbReference type="PANTHER" id="PTHR43280">
    <property type="entry name" value="ARAC-FAMILY TRANSCRIPTIONAL REGULATOR"/>
    <property type="match status" value="1"/>
</dbReference>
<reference evidence="5" key="1">
    <citation type="submission" date="2022-06" db="EMBL/GenBank/DDBJ databases">
        <title>Isolation of gut microbiota from human fecal samples.</title>
        <authorList>
            <person name="Pamer E.G."/>
            <person name="Barat B."/>
            <person name="Waligurski E."/>
            <person name="Medina S."/>
            <person name="Paddock L."/>
            <person name="Mostad J."/>
        </authorList>
    </citation>
    <scope>NUCLEOTIDE SEQUENCE</scope>
    <source>
        <strain evidence="5">DFI.5.57</strain>
    </source>
</reference>
<feature type="domain" description="HTH araC/xylS-type" evidence="4">
    <location>
        <begin position="185"/>
        <end position="283"/>
    </location>
</feature>
<keyword evidence="3" id="KW-0804">Transcription</keyword>
<dbReference type="InterPro" id="IPR009057">
    <property type="entry name" value="Homeodomain-like_sf"/>
</dbReference>
<dbReference type="InterPro" id="IPR018062">
    <property type="entry name" value="HTH_AraC-typ_CS"/>
</dbReference>
<dbReference type="EMBL" id="JANGCN010000023">
    <property type="protein sequence ID" value="MCQ5153673.1"/>
    <property type="molecule type" value="Genomic_DNA"/>
</dbReference>
<protein>
    <submittedName>
        <fullName evidence="5">AraC family transcriptional regulator</fullName>
    </submittedName>
</protein>
<dbReference type="SMART" id="SM00342">
    <property type="entry name" value="HTH_ARAC"/>
    <property type="match status" value="1"/>
</dbReference>
<evidence type="ECO:0000256" key="1">
    <source>
        <dbReference type="ARBA" id="ARBA00023015"/>
    </source>
</evidence>
<dbReference type="PROSITE" id="PS01124">
    <property type="entry name" value="HTH_ARAC_FAMILY_2"/>
    <property type="match status" value="1"/>
</dbReference>
<dbReference type="InterPro" id="IPR020449">
    <property type="entry name" value="Tscrpt_reg_AraC-type_HTH"/>
</dbReference>
<keyword evidence="2" id="KW-0238">DNA-binding</keyword>
<evidence type="ECO:0000256" key="2">
    <source>
        <dbReference type="ARBA" id="ARBA00023125"/>
    </source>
</evidence>
<dbReference type="Pfam" id="PF12833">
    <property type="entry name" value="HTH_18"/>
    <property type="match status" value="1"/>
</dbReference>
<dbReference type="Proteomes" id="UP001206236">
    <property type="component" value="Unassembled WGS sequence"/>
</dbReference>
<dbReference type="InterPro" id="IPR018060">
    <property type="entry name" value="HTH_AraC"/>
</dbReference>
<dbReference type="InterPro" id="IPR003313">
    <property type="entry name" value="AraC-bd"/>
</dbReference>
<dbReference type="PRINTS" id="PR00032">
    <property type="entry name" value="HTHARAC"/>
</dbReference>
<dbReference type="GO" id="GO:0003700">
    <property type="term" value="F:DNA-binding transcription factor activity"/>
    <property type="evidence" value="ECO:0007669"/>
    <property type="project" value="InterPro"/>
</dbReference>
<evidence type="ECO:0000256" key="3">
    <source>
        <dbReference type="ARBA" id="ARBA00023163"/>
    </source>
</evidence>
<dbReference type="Gene3D" id="1.10.10.60">
    <property type="entry name" value="Homeodomain-like"/>
    <property type="match status" value="2"/>
</dbReference>
<dbReference type="InterPro" id="IPR014710">
    <property type="entry name" value="RmlC-like_jellyroll"/>
</dbReference>
<dbReference type="SUPFAM" id="SSF46689">
    <property type="entry name" value="Homeodomain-like"/>
    <property type="match status" value="2"/>
</dbReference>
<organism evidence="5 6">
    <name type="scientific">Ruminococcus bicirculans</name>
    <name type="common">ex Wegman et al. 2014</name>
    <dbReference type="NCBI Taxonomy" id="1160721"/>
    <lineage>
        <taxon>Bacteria</taxon>
        <taxon>Bacillati</taxon>
        <taxon>Bacillota</taxon>
        <taxon>Clostridia</taxon>
        <taxon>Eubacteriales</taxon>
        <taxon>Oscillospiraceae</taxon>
        <taxon>Ruminococcus</taxon>
    </lineage>
</organism>
<dbReference type="AlphaFoldDB" id="A0AAW5KRY3"/>
<dbReference type="Pfam" id="PF02311">
    <property type="entry name" value="AraC_binding"/>
    <property type="match status" value="1"/>
</dbReference>
<dbReference type="InterPro" id="IPR037923">
    <property type="entry name" value="HTH-like"/>
</dbReference>
<name>A0AAW5KRY3_9FIRM</name>